<dbReference type="AlphaFoldDB" id="A0A1H7VJD4"/>
<dbReference type="SUPFAM" id="SSF160719">
    <property type="entry name" value="gpW/gp25-like"/>
    <property type="match status" value="1"/>
</dbReference>
<gene>
    <name evidence="2" type="ORF">SAMN04489760_10419</name>
</gene>
<dbReference type="RefSeq" id="WP_139198204.1">
    <property type="nucleotide sequence ID" value="NZ_FOBS01000004.1"/>
</dbReference>
<accession>A0A1H7VJD4</accession>
<name>A0A1H7VJD4_9BACT</name>
<dbReference type="NCBIfam" id="TIGR03357">
    <property type="entry name" value="VI_zyme"/>
    <property type="match status" value="1"/>
</dbReference>
<feature type="domain" description="IraD/Gp25-like" evidence="1">
    <location>
        <begin position="20"/>
        <end position="105"/>
    </location>
</feature>
<evidence type="ECO:0000313" key="2">
    <source>
        <dbReference type="EMBL" id="SEM09382.1"/>
    </source>
</evidence>
<dbReference type="InterPro" id="IPR007048">
    <property type="entry name" value="IraD/Gp25-like"/>
</dbReference>
<keyword evidence="3" id="KW-1185">Reference proteome</keyword>
<organism evidence="2 3">
    <name type="scientific">Syntrophus gentianae</name>
    <dbReference type="NCBI Taxonomy" id="43775"/>
    <lineage>
        <taxon>Bacteria</taxon>
        <taxon>Pseudomonadati</taxon>
        <taxon>Thermodesulfobacteriota</taxon>
        <taxon>Syntrophia</taxon>
        <taxon>Syntrophales</taxon>
        <taxon>Syntrophaceae</taxon>
        <taxon>Syntrophus</taxon>
    </lineage>
</organism>
<dbReference type="STRING" id="43775.SAMN04489760_10419"/>
<dbReference type="EMBL" id="FOBS01000004">
    <property type="protein sequence ID" value="SEM09382.1"/>
    <property type="molecule type" value="Genomic_DNA"/>
</dbReference>
<proteinExistence type="predicted"/>
<evidence type="ECO:0000259" key="1">
    <source>
        <dbReference type="Pfam" id="PF04965"/>
    </source>
</evidence>
<evidence type="ECO:0000313" key="3">
    <source>
        <dbReference type="Proteomes" id="UP000198744"/>
    </source>
</evidence>
<sequence length="124" mass="14558">MTLFSKFGDRSSAAVKKSDIEDIIENLNDVLNTKKGYGSFLPDFGIRDMNEYSSRDQLAAVIMEEVKYNIEHYEPRLQLMKISIEENQDPFRISFKIECRVRDTQKALFMEFNSVYNDFHIKNS</sequence>
<protein>
    <submittedName>
        <fullName evidence="2">Type VI secretion system lysozyme-like protein</fullName>
    </submittedName>
</protein>
<dbReference type="Pfam" id="PF04965">
    <property type="entry name" value="GPW_gp25"/>
    <property type="match status" value="1"/>
</dbReference>
<dbReference type="OrthoDB" id="5418797at2"/>
<dbReference type="Gene3D" id="3.10.450.40">
    <property type="match status" value="1"/>
</dbReference>
<dbReference type="Proteomes" id="UP000198744">
    <property type="component" value="Unassembled WGS sequence"/>
</dbReference>
<reference evidence="2 3" key="1">
    <citation type="submission" date="2016-10" db="EMBL/GenBank/DDBJ databases">
        <authorList>
            <person name="de Groot N.N."/>
        </authorList>
    </citation>
    <scope>NUCLEOTIDE SEQUENCE [LARGE SCALE GENOMIC DNA]</scope>
    <source>
        <strain evidence="2 3">DSM 8423</strain>
    </source>
</reference>
<dbReference type="InterPro" id="IPR017737">
    <property type="entry name" value="TssE1-like"/>
</dbReference>